<organism evidence="1">
    <name type="scientific">marine sediment metagenome</name>
    <dbReference type="NCBI Taxonomy" id="412755"/>
    <lineage>
        <taxon>unclassified sequences</taxon>
        <taxon>metagenomes</taxon>
        <taxon>ecological metagenomes</taxon>
    </lineage>
</organism>
<dbReference type="EMBL" id="BARS01049387">
    <property type="protein sequence ID" value="GAG32394.1"/>
    <property type="molecule type" value="Genomic_DNA"/>
</dbReference>
<comment type="caution">
    <text evidence="1">The sequence shown here is derived from an EMBL/GenBank/DDBJ whole genome shotgun (WGS) entry which is preliminary data.</text>
</comment>
<protein>
    <recommendedName>
        <fullName evidence="2">Polymerase nucleotidyl transferase domain-containing protein</fullName>
    </recommendedName>
</protein>
<gene>
    <name evidence="1" type="ORF">S01H1_73880</name>
</gene>
<feature type="non-terminal residue" evidence="1">
    <location>
        <position position="239"/>
    </location>
</feature>
<sequence length="239" mass="26639">MGDTALLRPVELYSPATYPRLVDSFRRSFPEYLHRSEELGRWMITVPRDLIKDVYRPDLQLERLMGRGASDLLEEKALDLIELLSEASGVPLGCFGVHGSISLGTSHAGSDVDLSVYGSPHFREVKRALVSLEAEGVLGLSRGDRLERKRLNRGVFEGERFVVNATRLFSEMSRVQRRYRPLRPVEVECLCISADESMFRPAIYGVEGCSIESGEGVVPVSNVVSMIGTYRDVVSEGET</sequence>
<accession>X0WN40</accession>
<proteinExistence type="predicted"/>
<dbReference type="AlphaFoldDB" id="X0WN40"/>
<evidence type="ECO:0008006" key="2">
    <source>
        <dbReference type="Google" id="ProtNLM"/>
    </source>
</evidence>
<evidence type="ECO:0000313" key="1">
    <source>
        <dbReference type="EMBL" id="GAG32394.1"/>
    </source>
</evidence>
<name>X0WN40_9ZZZZ</name>
<reference evidence="1" key="1">
    <citation type="journal article" date="2014" name="Front. Microbiol.">
        <title>High frequency of phylogenetically diverse reductive dehalogenase-homologous genes in deep subseafloor sedimentary metagenomes.</title>
        <authorList>
            <person name="Kawai M."/>
            <person name="Futagami T."/>
            <person name="Toyoda A."/>
            <person name="Takaki Y."/>
            <person name="Nishi S."/>
            <person name="Hori S."/>
            <person name="Arai W."/>
            <person name="Tsubouchi T."/>
            <person name="Morono Y."/>
            <person name="Uchiyama I."/>
            <person name="Ito T."/>
            <person name="Fujiyama A."/>
            <person name="Inagaki F."/>
            <person name="Takami H."/>
        </authorList>
    </citation>
    <scope>NUCLEOTIDE SEQUENCE</scope>
    <source>
        <strain evidence="1">Expedition CK06-06</strain>
    </source>
</reference>